<organism evidence="2 3">
    <name type="scientific">Botryosphaeria dothidea</name>
    <dbReference type="NCBI Taxonomy" id="55169"/>
    <lineage>
        <taxon>Eukaryota</taxon>
        <taxon>Fungi</taxon>
        <taxon>Dikarya</taxon>
        <taxon>Ascomycota</taxon>
        <taxon>Pezizomycotina</taxon>
        <taxon>Dothideomycetes</taxon>
        <taxon>Dothideomycetes incertae sedis</taxon>
        <taxon>Botryosphaeriales</taxon>
        <taxon>Botryosphaeriaceae</taxon>
        <taxon>Botryosphaeria</taxon>
    </lineage>
</organism>
<evidence type="ECO:0000313" key="2">
    <source>
        <dbReference type="EMBL" id="KAF4312701.1"/>
    </source>
</evidence>
<reference evidence="2" key="1">
    <citation type="submission" date="2020-04" db="EMBL/GenBank/DDBJ databases">
        <title>Genome Assembly and Annotation of Botryosphaeria dothidea sdau 11-99, a Latent Pathogen of Apple Fruit Ring Rot in China.</title>
        <authorList>
            <person name="Yu C."/>
            <person name="Diao Y."/>
            <person name="Lu Q."/>
            <person name="Zhao J."/>
            <person name="Cui S."/>
            <person name="Peng C."/>
            <person name="He B."/>
            <person name="Liu H."/>
        </authorList>
    </citation>
    <scope>NUCLEOTIDE SEQUENCE [LARGE SCALE GENOMIC DNA]</scope>
    <source>
        <strain evidence="2">Sdau11-99</strain>
    </source>
</reference>
<feature type="chain" id="PRO_5034867947" evidence="1">
    <location>
        <begin position="20"/>
        <end position="222"/>
    </location>
</feature>
<name>A0A8H4NBA8_9PEZI</name>
<comment type="caution">
    <text evidence="2">The sequence shown here is derived from an EMBL/GenBank/DDBJ whole genome shotgun (WGS) entry which is preliminary data.</text>
</comment>
<gene>
    <name evidence="2" type="ORF">GTA08_BOTSDO11817</name>
</gene>
<evidence type="ECO:0000313" key="3">
    <source>
        <dbReference type="Proteomes" id="UP000572817"/>
    </source>
</evidence>
<dbReference type="EMBL" id="WWBZ02000002">
    <property type="protein sequence ID" value="KAF4312701.1"/>
    <property type="molecule type" value="Genomic_DNA"/>
</dbReference>
<keyword evidence="3" id="KW-1185">Reference proteome</keyword>
<proteinExistence type="predicted"/>
<accession>A0A8H4NBA8</accession>
<dbReference type="AlphaFoldDB" id="A0A8H4NBA8"/>
<feature type="signal peptide" evidence="1">
    <location>
        <begin position="1"/>
        <end position="19"/>
    </location>
</feature>
<dbReference type="OrthoDB" id="4093325at2759"/>
<protein>
    <submittedName>
        <fullName evidence="2">Cell wall protein</fullName>
    </submittedName>
</protein>
<evidence type="ECO:0000256" key="1">
    <source>
        <dbReference type="SAM" id="SignalP"/>
    </source>
</evidence>
<sequence>MLFLKTILTTALLSPLTLAAPLADAPDPVADALEPRNTPAPPPSAFGLVAHAPGQPFDKLRISASRGGLALGAPNRDAVCGPRSDQRRPFAAFTLRGDGEWYLWDPKTGSRRQRVWSDVSGMGQGVLQYTKDERQARGLNLDRITTSEFGFMGAGTPERPSYMTWRGKNEFIACPSGKDGKGGPWSVWLNAGVKNPGWNKNCKPFRARTVQLPRALGCKYTN</sequence>
<dbReference type="Proteomes" id="UP000572817">
    <property type="component" value="Unassembled WGS sequence"/>
</dbReference>
<keyword evidence="1" id="KW-0732">Signal</keyword>